<protein>
    <recommendedName>
        <fullName evidence="3">Glycoside hydrolase 35 catalytic domain-containing protein</fullName>
    </recommendedName>
</protein>
<dbReference type="InterPro" id="IPR031330">
    <property type="entry name" value="Gly_Hdrlase_35_cat"/>
</dbReference>
<keyword evidence="1" id="KW-0812">Transmembrane</keyword>
<dbReference type="Pfam" id="PF01301">
    <property type="entry name" value="Glyco_hydro_35"/>
    <property type="match status" value="1"/>
</dbReference>
<dbReference type="Gene3D" id="3.20.20.80">
    <property type="entry name" value="Glycosidases"/>
    <property type="match status" value="1"/>
</dbReference>
<feature type="signal peptide" evidence="2">
    <location>
        <begin position="1"/>
        <end position="28"/>
    </location>
</feature>
<dbReference type="InterPro" id="IPR001944">
    <property type="entry name" value="Glycoside_Hdrlase_35"/>
</dbReference>
<name>A0ABD1ZRJ5_9MARC</name>
<dbReference type="EMBL" id="JBHFFA010000001">
    <property type="protein sequence ID" value="KAL2653376.1"/>
    <property type="molecule type" value="Genomic_DNA"/>
</dbReference>
<gene>
    <name evidence="4" type="ORF">R1flu_021504</name>
</gene>
<reference evidence="4 5" key="1">
    <citation type="submission" date="2024-09" db="EMBL/GenBank/DDBJ databases">
        <title>Chromosome-scale assembly of Riccia fluitans.</title>
        <authorList>
            <person name="Paukszto L."/>
            <person name="Sawicki J."/>
            <person name="Karawczyk K."/>
            <person name="Piernik-Szablinska J."/>
            <person name="Szczecinska M."/>
            <person name="Mazdziarz M."/>
        </authorList>
    </citation>
    <scope>NUCLEOTIDE SEQUENCE [LARGE SCALE GENOMIC DNA]</scope>
    <source>
        <strain evidence="4">Rf_01</strain>
        <tissue evidence="4">Aerial parts of the thallus</tissue>
    </source>
</reference>
<organism evidence="4 5">
    <name type="scientific">Riccia fluitans</name>
    <dbReference type="NCBI Taxonomy" id="41844"/>
    <lineage>
        <taxon>Eukaryota</taxon>
        <taxon>Viridiplantae</taxon>
        <taxon>Streptophyta</taxon>
        <taxon>Embryophyta</taxon>
        <taxon>Marchantiophyta</taxon>
        <taxon>Marchantiopsida</taxon>
        <taxon>Marchantiidae</taxon>
        <taxon>Marchantiales</taxon>
        <taxon>Ricciaceae</taxon>
        <taxon>Riccia</taxon>
    </lineage>
</organism>
<feature type="chain" id="PRO_5044806518" description="Glycoside hydrolase 35 catalytic domain-containing protein" evidence="2">
    <location>
        <begin position="29"/>
        <end position="190"/>
    </location>
</feature>
<comment type="caution">
    <text evidence="4">The sequence shown here is derived from an EMBL/GenBank/DDBJ whole genome shotgun (WGS) entry which is preliminary data.</text>
</comment>
<keyword evidence="1" id="KW-1133">Transmembrane helix</keyword>
<evidence type="ECO:0000313" key="4">
    <source>
        <dbReference type="EMBL" id="KAL2653376.1"/>
    </source>
</evidence>
<dbReference type="Proteomes" id="UP001605036">
    <property type="component" value="Unassembled WGS sequence"/>
</dbReference>
<feature type="domain" description="Glycoside hydrolase 35 catalytic" evidence="3">
    <location>
        <begin position="42"/>
        <end position="132"/>
    </location>
</feature>
<sequence>MSGRRLQMMVYLSLIIVLTTLNTRSKSATEEEWKVSFDHRTLVIDGERRFLISSSIHYPCSTPEMWPALITHSQKEEAWMWSIPTYSGTATNPNGVSTTSKGDTISSIYLTSWQLLGLLVNLNIGPYVCAECVGLLRTSFILSWSYVASALSSRLLGSLCFCFFFAVLSLMVFGSLPCYILGSPAPSVAG</sequence>
<accession>A0ABD1ZRJ5</accession>
<dbReference type="AlphaFoldDB" id="A0ABD1ZRJ5"/>
<evidence type="ECO:0000259" key="3">
    <source>
        <dbReference type="Pfam" id="PF01301"/>
    </source>
</evidence>
<keyword evidence="1" id="KW-0472">Membrane</keyword>
<proteinExistence type="predicted"/>
<evidence type="ECO:0000313" key="5">
    <source>
        <dbReference type="Proteomes" id="UP001605036"/>
    </source>
</evidence>
<keyword evidence="2" id="KW-0732">Signal</keyword>
<feature type="transmembrane region" description="Helical" evidence="1">
    <location>
        <begin position="159"/>
        <end position="182"/>
    </location>
</feature>
<evidence type="ECO:0000256" key="2">
    <source>
        <dbReference type="SAM" id="SignalP"/>
    </source>
</evidence>
<evidence type="ECO:0000256" key="1">
    <source>
        <dbReference type="SAM" id="Phobius"/>
    </source>
</evidence>
<keyword evidence="5" id="KW-1185">Reference proteome</keyword>
<dbReference type="PRINTS" id="PR00742">
    <property type="entry name" value="GLHYDRLASE35"/>
</dbReference>